<feature type="transmembrane region" description="Helical" evidence="1">
    <location>
        <begin position="152"/>
        <end position="171"/>
    </location>
</feature>
<keyword evidence="1" id="KW-0472">Membrane</keyword>
<evidence type="ECO:0000256" key="1">
    <source>
        <dbReference type="SAM" id="Phobius"/>
    </source>
</evidence>
<keyword evidence="1" id="KW-0812">Transmembrane</keyword>
<evidence type="ECO:0000313" key="2">
    <source>
        <dbReference type="EMBL" id="GAA0725814.1"/>
    </source>
</evidence>
<feature type="transmembrane region" description="Helical" evidence="1">
    <location>
        <begin position="42"/>
        <end position="59"/>
    </location>
</feature>
<reference evidence="2 3" key="1">
    <citation type="journal article" date="2019" name="Int. J. Syst. Evol. Microbiol.">
        <title>The Global Catalogue of Microorganisms (GCM) 10K type strain sequencing project: providing services to taxonomists for standard genome sequencing and annotation.</title>
        <authorList>
            <consortium name="The Broad Institute Genomics Platform"/>
            <consortium name="The Broad Institute Genome Sequencing Center for Infectious Disease"/>
            <person name="Wu L."/>
            <person name="Ma J."/>
        </authorList>
    </citation>
    <scope>NUCLEOTIDE SEQUENCE [LARGE SCALE GENOMIC DNA]</scope>
    <source>
        <strain evidence="2 3">JCM 1405</strain>
    </source>
</reference>
<dbReference type="Proteomes" id="UP001500339">
    <property type="component" value="Unassembled WGS sequence"/>
</dbReference>
<name>A0ABN1J1E7_9CLOT</name>
<dbReference type="EMBL" id="BAAACF010000001">
    <property type="protein sequence ID" value="GAA0725814.1"/>
    <property type="molecule type" value="Genomic_DNA"/>
</dbReference>
<keyword evidence="1" id="KW-1133">Transmembrane helix</keyword>
<feature type="transmembrane region" description="Helical" evidence="1">
    <location>
        <begin position="12"/>
        <end position="36"/>
    </location>
</feature>
<sequence>MHKIDKNNSIVIFFKILISMLVITFLGIGTLALFFQSIRENFSGKMISLLAFSFSYSLFSIHYHKENRMEITCEEKNEEMLSKVEDAMKKIHWSIVRRDEKHIIFKSSLIRTLWREYLTININENGLEIIGAKQFLRCLKEEIGLENKAKRIYRNLALSLVIVIMYLPNIMTKVDRRPKYESYSLALEAALKAKAGSIKEEEVIKILEKKIEDKSILIFKAKSKVKSEQSIDTIFIIEITKKNNKYTYEATPSISLDYFTSNNDVDTETPYSLTEGTIKINESKNLYYGIGKIMDSSYELVTENKNYKEIKRVDDNIFIIVDDKKYEKIEFEKIKGGIIK</sequence>
<dbReference type="RefSeq" id="WP_343769519.1">
    <property type="nucleotide sequence ID" value="NZ_BAAACF010000001.1"/>
</dbReference>
<proteinExistence type="predicted"/>
<organism evidence="2 3">
    <name type="scientific">Clostridium malenominatum</name>
    <dbReference type="NCBI Taxonomy" id="1539"/>
    <lineage>
        <taxon>Bacteria</taxon>
        <taxon>Bacillati</taxon>
        <taxon>Bacillota</taxon>
        <taxon>Clostridia</taxon>
        <taxon>Eubacteriales</taxon>
        <taxon>Clostridiaceae</taxon>
        <taxon>Clostridium</taxon>
    </lineage>
</organism>
<comment type="caution">
    <text evidence="2">The sequence shown here is derived from an EMBL/GenBank/DDBJ whole genome shotgun (WGS) entry which is preliminary data.</text>
</comment>
<accession>A0ABN1J1E7</accession>
<keyword evidence="3" id="KW-1185">Reference proteome</keyword>
<protein>
    <submittedName>
        <fullName evidence="2">Uncharacterized protein</fullName>
    </submittedName>
</protein>
<gene>
    <name evidence="2" type="ORF">GCM10008905_21770</name>
</gene>
<evidence type="ECO:0000313" key="3">
    <source>
        <dbReference type="Proteomes" id="UP001500339"/>
    </source>
</evidence>